<dbReference type="RefSeq" id="WP_182583532.1">
    <property type="nucleotide sequence ID" value="NZ_JABVCQ010000011.1"/>
</dbReference>
<dbReference type="AlphaFoldDB" id="A0A839H9A8"/>
<dbReference type="PANTHER" id="PTHR43685">
    <property type="entry name" value="GLYCOSYLTRANSFERASE"/>
    <property type="match status" value="1"/>
</dbReference>
<dbReference type="Gene3D" id="3.90.550.10">
    <property type="entry name" value="Spore Coat Polysaccharide Biosynthesis Protein SpsA, Chain A"/>
    <property type="match status" value="1"/>
</dbReference>
<evidence type="ECO:0000313" key="2">
    <source>
        <dbReference type="EMBL" id="MBB1125903.1"/>
    </source>
</evidence>
<organism evidence="2 3">
    <name type="scientific">Thiospirillum jenense</name>
    <dbReference type="NCBI Taxonomy" id="1653858"/>
    <lineage>
        <taxon>Bacteria</taxon>
        <taxon>Pseudomonadati</taxon>
        <taxon>Pseudomonadota</taxon>
        <taxon>Gammaproteobacteria</taxon>
        <taxon>Chromatiales</taxon>
        <taxon>Chromatiaceae</taxon>
        <taxon>Thiospirillum</taxon>
    </lineage>
</organism>
<reference evidence="2 3" key="1">
    <citation type="journal article" date="2020" name="Arch. Microbiol.">
        <title>The genome sequence of the giant phototrophic gammaproteobacterium Thiospirillum jenense gives insight into its physiological properties and phylogenetic relationships.</title>
        <authorList>
            <person name="Imhoff J.F."/>
            <person name="Meyer T.E."/>
            <person name="Kyndt J.A."/>
        </authorList>
    </citation>
    <scope>NUCLEOTIDE SEQUENCE [LARGE SCALE GENOMIC DNA]</scope>
    <source>
        <strain evidence="2 3">DSM 216</strain>
    </source>
</reference>
<dbReference type="InterPro" id="IPR001173">
    <property type="entry name" value="Glyco_trans_2-like"/>
</dbReference>
<gene>
    <name evidence="2" type="ORF">HUK38_06615</name>
</gene>
<name>A0A839H9A8_9GAMM</name>
<keyword evidence="2" id="KW-0808">Transferase</keyword>
<dbReference type="Proteomes" id="UP000548632">
    <property type="component" value="Unassembled WGS sequence"/>
</dbReference>
<dbReference type="InterPro" id="IPR029044">
    <property type="entry name" value="Nucleotide-diphossugar_trans"/>
</dbReference>
<feature type="domain" description="Glycosyltransferase 2-like" evidence="1">
    <location>
        <begin position="6"/>
        <end position="121"/>
    </location>
</feature>
<protein>
    <submittedName>
        <fullName evidence="2">Glycosyltransferase</fullName>
    </submittedName>
</protein>
<dbReference type="SUPFAM" id="SSF53448">
    <property type="entry name" value="Nucleotide-diphospho-sugar transferases"/>
    <property type="match status" value="1"/>
</dbReference>
<dbReference type="GO" id="GO:0016740">
    <property type="term" value="F:transferase activity"/>
    <property type="evidence" value="ECO:0007669"/>
    <property type="project" value="UniProtKB-KW"/>
</dbReference>
<accession>A0A839H9A8</accession>
<dbReference type="PANTHER" id="PTHR43685:SF2">
    <property type="entry name" value="GLYCOSYLTRANSFERASE 2-LIKE DOMAIN-CONTAINING PROTEIN"/>
    <property type="match status" value="1"/>
</dbReference>
<evidence type="ECO:0000313" key="3">
    <source>
        <dbReference type="Proteomes" id="UP000548632"/>
    </source>
</evidence>
<dbReference type="EMBL" id="JABVCQ010000011">
    <property type="protein sequence ID" value="MBB1125903.1"/>
    <property type="molecule type" value="Genomic_DNA"/>
</dbReference>
<comment type="caution">
    <text evidence="2">The sequence shown here is derived from an EMBL/GenBank/DDBJ whole genome shotgun (WGS) entry which is preliminary data.</text>
</comment>
<proteinExistence type="predicted"/>
<keyword evidence="3" id="KW-1185">Reference proteome</keyword>
<dbReference type="Pfam" id="PF00535">
    <property type="entry name" value="Glycos_transf_2"/>
    <property type="match status" value="1"/>
</dbReference>
<evidence type="ECO:0000259" key="1">
    <source>
        <dbReference type="Pfam" id="PF00535"/>
    </source>
</evidence>
<sequence length="334" mass="38317">MAGLFSVILATRNRPELFGDALNSVLNQTYQGFEIIVVDDGSDAQYSENYNNLFNSIAGERPDIETKLLRLAQRDKGHGQSYSLNEGSKFASNEFLCFLDDDDFWIEPCYLEQVANNLCDMPSIDLYMSNQQALLLGKPLTQPVWLENLPNTFNRFPPKSISANIWLVSVDNLMNIDGFCHLNCLVIRKKLFFAIGGMDENIRWECDRDLYLRAINQANQIIFNPNVVSHHRVPDKSKQSNMTTALSEVDRRLYQLRVFEKAVIYAKHPLIRNMAKCQLVYTLKHIAEQLFKSGNYTAGSHFGWQALGARFSFKWLAYLVVQFLKNKLSFKMIG</sequence>
<dbReference type="InterPro" id="IPR050834">
    <property type="entry name" value="Glycosyltransf_2"/>
</dbReference>